<evidence type="ECO:0000313" key="2">
    <source>
        <dbReference type="Proteomes" id="UP001314263"/>
    </source>
</evidence>
<proteinExistence type="predicted"/>
<gene>
    <name evidence="1" type="ORF">CVIRNUC_004024</name>
</gene>
<dbReference type="Proteomes" id="UP001314263">
    <property type="component" value="Unassembled WGS sequence"/>
</dbReference>
<dbReference type="EMBL" id="CAUYUE010000005">
    <property type="protein sequence ID" value="CAK0773042.1"/>
    <property type="molecule type" value="Genomic_DNA"/>
</dbReference>
<protein>
    <recommendedName>
        <fullName evidence="3">GAF domain-containing protein</fullName>
    </recommendedName>
</protein>
<comment type="caution">
    <text evidence="1">The sequence shown here is derived from an EMBL/GenBank/DDBJ whole genome shotgun (WGS) entry which is preliminary data.</text>
</comment>
<accession>A0AAV1I1B3</accession>
<sequence length="276" mass="29960">MLLSAVRTPATPKMPTHMRADEIQQAAKDIVISFASVGPNHVPASSARECFEGCNFVSLAVAAGPELLIVGNRIPKTFMPKSSSLAGQAVAKGIVCHDVRASNRPSCYYDVEEAFRRDSCKSLTAMPVVGSKGEALGAVSLGLQHHVNLSTKHLDTLRLLALALGPLLQQFISDTRLHQDTSVFVDAGVAQSMLSGEQQESAEDCADSCEAEFQQYDLGSYREFSEDVFKRCSCEWERPHCGTAVEHDADDLADLRNCTSLESARSESFHNVPMLL</sequence>
<evidence type="ECO:0000313" key="1">
    <source>
        <dbReference type="EMBL" id="CAK0773042.1"/>
    </source>
</evidence>
<dbReference type="AlphaFoldDB" id="A0AAV1I1B3"/>
<name>A0AAV1I1B3_9CHLO</name>
<reference evidence="1 2" key="1">
    <citation type="submission" date="2023-10" db="EMBL/GenBank/DDBJ databases">
        <authorList>
            <person name="Maclean D."/>
            <person name="Macfadyen A."/>
        </authorList>
    </citation>
    <scope>NUCLEOTIDE SEQUENCE [LARGE SCALE GENOMIC DNA]</scope>
</reference>
<dbReference type="SUPFAM" id="SSF55781">
    <property type="entry name" value="GAF domain-like"/>
    <property type="match status" value="1"/>
</dbReference>
<evidence type="ECO:0008006" key="3">
    <source>
        <dbReference type="Google" id="ProtNLM"/>
    </source>
</evidence>
<organism evidence="1 2">
    <name type="scientific">Coccomyxa viridis</name>
    <dbReference type="NCBI Taxonomy" id="1274662"/>
    <lineage>
        <taxon>Eukaryota</taxon>
        <taxon>Viridiplantae</taxon>
        <taxon>Chlorophyta</taxon>
        <taxon>core chlorophytes</taxon>
        <taxon>Trebouxiophyceae</taxon>
        <taxon>Trebouxiophyceae incertae sedis</taxon>
        <taxon>Coccomyxaceae</taxon>
        <taxon>Coccomyxa</taxon>
    </lineage>
</organism>
<keyword evidence="2" id="KW-1185">Reference proteome</keyword>